<dbReference type="InterPro" id="IPR036366">
    <property type="entry name" value="PGBDSf"/>
</dbReference>
<dbReference type="eggNOG" id="COG5153">
    <property type="taxonomic scope" value="Bacteria"/>
</dbReference>
<dbReference type="InterPro" id="IPR036365">
    <property type="entry name" value="PGBD-like_sf"/>
</dbReference>
<feature type="compositionally biased region" description="Polar residues" evidence="1">
    <location>
        <begin position="334"/>
        <end position="345"/>
    </location>
</feature>
<sequence length="368" mass="39636">MTVGELQEAQHLPRRDPDRLFAVGKYQIIPGTMDGAVRGLRLDPDQRFTPELQERIFSDYLIVQKRPDIHGYITGKPGVSLHDAQEAMAAEWASVADPDTGRSRYGGVGGNRASISAERAGEALQAMRAEYKAAIDQGLTPQAAWRAVNDASPTQGRTQTTPRAPERDAMADGVLKRGEHGAEVRGMQETLNKLGYRDAQGQPLKADGDFGDRSKQALQAFQQAHGLKDDGIAGPKTLEALKKAEQAPLLSNAAHPDHAMFKGAVDGLEKLGPQAFHNRQELERAAATLTYEAKVSGLNRIDHVVPNADGSGLFAVQGGLTDPGSQRAHVNKAQAANQPVEQSTFQVQQDAPQQAAPTQEQKPKVLTA</sequence>
<dbReference type="InterPro" id="IPR002477">
    <property type="entry name" value="Peptidoglycan-bd-like"/>
</dbReference>
<gene>
    <name evidence="4" type="ORF">LA76x_2412</name>
</gene>
<dbReference type="InterPro" id="IPR046519">
    <property type="entry name" value="X-Tfes_XVIPCD"/>
</dbReference>
<feature type="region of interest" description="Disordered" evidence="1">
    <location>
        <begin position="319"/>
        <end position="368"/>
    </location>
</feature>
<dbReference type="RefSeq" id="WP_057917821.1">
    <property type="nucleotide sequence ID" value="NZ_CP011129.1"/>
</dbReference>
<organism evidence="4 5">
    <name type="scientific">Lysobacter antibioticus</name>
    <dbReference type="NCBI Taxonomy" id="84531"/>
    <lineage>
        <taxon>Bacteria</taxon>
        <taxon>Pseudomonadati</taxon>
        <taxon>Pseudomonadota</taxon>
        <taxon>Gammaproteobacteria</taxon>
        <taxon>Lysobacterales</taxon>
        <taxon>Lysobacteraceae</taxon>
        <taxon>Lysobacter</taxon>
    </lineage>
</organism>
<evidence type="ECO:0000313" key="4">
    <source>
        <dbReference type="EMBL" id="ALN80542.1"/>
    </source>
</evidence>
<dbReference type="eggNOG" id="COG3409">
    <property type="taxonomic scope" value="Bacteria"/>
</dbReference>
<evidence type="ECO:0000313" key="5">
    <source>
        <dbReference type="Proteomes" id="UP000060787"/>
    </source>
</evidence>
<dbReference type="AlphaFoldDB" id="A0A0S2FAI1"/>
<dbReference type="Gene3D" id="1.10.101.10">
    <property type="entry name" value="PGBD-like superfamily/PGBD"/>
    <property type="match status" value="1"/>
</dbReference>
<evidence type="ECO:0000256" key="1">
    <source>
        <dbReference type="SAM" id="MobiDB-lite"/>
    </source>
</evidence>
<dbReference type="EMBL" id="CP011129">
    <property type="protein sequence ID" value="ALN80542.1"/>
    <property type="molecule type" value="Genomic_DNA"/>
</dbReference>
<name>A0A0S2FAI1_LYSAN</name>
<feature type="domain" description="X-Tfes XVIPCD" evidence="3">
    <location>
        <begin position="252"/>
        <end position="349"/>
    </location>
</feature>
<dbReference type="Proteomes" id="UP000060787">
    <property type="component" value="Chromosome"/>
</dbReference>
<reference evidence="4 5" key="1">
    <citation type="journal article" date="2015" name="BMC Genomics">
        <title>Comparative genomics and metabolic profiling of the genus Lysobacter.</title>
        <authorList>
            <person name="de Bruijn I."/>
            <person name="Cheng X."/>
            <person name="de Jager V."/>
            <person name="Exposito R.G."/>
            <person name="Watrous J."/>
            <person name="Patel N."/>
            <person name="Postma J."/>
            <person name="Dorrestein P.C."/>
            <person name="Kobayashi D."/>
            <person name="Raaijmakers J.M."/>
        </authorList>
    </citation>
    <scope>NUCLEOTIDE SEQUENCE [LARGE SCALE GENOMIC DNA]</scope>
    <source>
        <strain evidence="4 5">76</strain>
    </source>
</reference>
<dbReference type="Pfam" id="PF20410">
    <property type="entry name" value="X-Tfes_XVIPCD"/>
    <property type="match status" value="1"/>
</dbReference>
<feature type="domain" description="Peptidoglycan binding-like" evidence="2">
    <location>
        <begin position="181"/>
        <end position="241"/>
    </location>
</feature>
<dbReference type="Pfam" id="PF01471">
    <property type="entry name" value="PG_binding_1"/>
    <property type="match status" value="1"/>
</dbReference>
<dbReference type="PATRIC" id="fig|84531.8.peg.2421"/>
<feature type="compositionally biased region" description="Low complexity" evidence="1">
    <location>
        <begin position="346"/>
        <end position="360"/>
    </location>
</feature>
<dbReference type="KEGG" id="lab:LA76x_2412"/>
<proteinExistence type="predicted"/>
<evidence type="ECO:0000259" key="2">
    <source>
        <dbReference type="Pfam" id="PF01471"/>
    </source>
</evidence>
<dbReference type="STRING" id="84531.LA76x_2412"/>
<dbReference type="SUPFAM" id="SSF47090">
    <property type="entry name" value="PGBD-like"/>
    <property type="match status" value="1"/>
</dbReference>
<accession>A0A0S2FAI1</accession>
<dbReference type="Gene3D" id="1.10.530.10">
    <property type="match status" value="1"/>
</dbReference>
<protein>
    <submittedName>
        <fullName evidence="4">Putative peptidoglycan binding domain protein</fullName>
    </submittedName>
</protein>
<keyword evidence="5" id="KW-1185">Reference proteome</keyword>
<evidence type="ECO:0000259" key="3">
    <source>
        <dbReference type="Pfam" id="PF20410"/>
    </source>
</evidence>